<gene>
    <name evidence="2" type="ORF">AVDCRST_MAG84-5817</name>
</gene>
<feature type="non-terminal residue" evidence="2">
    <location>
        <position position="1"/>
    </location>
</feature>
<protein>
    <submittedName>
        <fullName evidence="2">Uncharacterized protein</fullName>
    </submittedName>
</protein>
<evidence type="ECO:0000256" key="1">
    <source>
        <dbReference type="SAM" id="MobiDB-lite"/>
    </source>
</evidence>
<reference evidence="2" key="1">
    <citation type="submission" date="2020-02" db="EMBL/GenBank/DDBJ databases">
        <authorList>
            <person name="Meier V. D."/>
        </authorList>
    </citation>
    <scope>NUCLEOTIDE SEQUENCE</scope>
    <source>
        <strain evidence="2">AVDCRST_MAG84</strain>
    </source>
</reference>
<name>A0A6J4NRE2_9CYAN</name>
<feature type="region of interest" description="Disordered" evidence="1">
    <location>
        <begin position="1"/>
        <end position="35"/>
    </location>
</feature>
<dbReference type="EMBL" id="CADCTZ010001398">
    <property type="protein sequence ID" value="CAA9395156.1"/>
    <property type="molecule type" value="Genomic_DNA"/>
</dbReference>
<organism evidence="2">
    <name type="scientific">uncultured Microcoleus sp</name>
    <dbReference type="NCBI Taxonomy" id="259945"/>
    <lineage>
        <taxon>Bacteria</taxon>
        <taxon>Bacillati</taxon>
        <taxon>Cyanobacteriota</taxon>
        <taxon>Cyanophyceae</taxon>
        <taxon>Oscillatoriophycideae</taxon>
        <taxon>Oscillatoriales</taxon>
        <taxon>Microcoleaceae</taxon>
        <taxon>Microcoleus</taxon>
        <taxon>environmental samples</taxon>
    </lineage>
</organism>
<feature type="compositionally biased region" description="Basic residues" evidence="1">
    <location>
        <begin position="26"/>
        <end position="35"/>
    </location>
</feature>
<dbReference type="AlphaFoldDB" id="A0A6J4NRE2"/>
<evidence type="ECO:0000313" key="2">
    <source>
        <dbReference type="EMBL" id="CAA9395156.1"/>
    </source>
</evidence>
<proteinExistence type="predicted"/>
<feature type="non-terminal residue" evidence="2">
    <location>
        <position position="35"/>
    </location>
</feature>
<accession>A0A6J4NRE2</accession>
<sequence>WGAGCLTPTPHKSFWRSLTQGPAVKKTPKRIKIPS</sequence>